<dbReference type="AlphaFoldDB" id="A0AAV5K2X3"/>
<evidence type="ECO:0000259" key="4">
    <source>
        <dbReference type="Pfam" id="PF04389"/>
    </source>
</evidence>
<dbReference type="InterPro" id="IPR007484">
    <property type="entry name" value="Peptidase_M28"/>
</dbReference>
<evidence type="ECO:0000313" key="5">
    <source>
        <dbReference type="EMBL" id="GKV21294.1"/>
    </source>
</evidence>
<keyword evidence="6" id="KW-1185">Reference proteome</keyword>
<feature type="domain" description="Peptidase M28" evidence="4">
    <location>
        <begin position="17"/>
        <end position="87"/>
    </location>
</feature>
<dbReference type="PANTHER" id="PTHR12147">
    <property type="entry name" value="METALLOPEPTIDASE M28 FAMILY MEMBER"/>
    <property type="match status" value="1"/>
</dbReference>
<comment type="caution">
    <text evidence="5">The sequence shown here is derived from an EMBL/GenBank/DDBJ whole genome shotgun (WGS) entry which is preliminary data.</text>
</comment>
<dbReference type="Gene3D" id="3.40.630.10">
    <property type="entry name" value="Zn peptidases"/>
    <property type="match status" value="1"/>
</dbReference>
<evidence type="ECO:0000256" key="2">
    <source>
        <dbReference type="ARBA" id="ARBA00004240"/>
    </source>
</evidence>
<name>A0AAV5K2X3_9ROSI</name>
<comment type="subcellular location">
    <subcellularLocation>
        <location evidence="2">Endoplasmic reticulum</location>
    </subcellularLocation>
</comment>
<evidence type="ECO:0000256" key="1">
    <source>
        <dbReference type="ARBA" id="ARBA00001947"/>
    </source>
</evidence>
<keyword evidence="3" id="KW-0256">Endoplasmic reticulum</keyword>
<evidence type="ECO:0000256" key="3">
    <source>
        <dbReference type="ARBA" id="ARBA00022824"/>
    </source>
</evidence>
<comment type="cofactor">
    <cofactor evidence="1">
        <name>Zn(2+)</name>
        <dbReference type="ChEBI" id="CHEBI:29105"/>
    </cofactor>
</comment>
<dbReference type="PANTHER" id="PTHR12147:SF22">
    <property type="entry name" value="ENDOPLASMIC RETICULUM METALLOPEPTIDASE 1"/>
    <property type="match status" value="1"/>
</dbReference>
<dbReference type="GO" id="GO:0006508">
    <property type="term" value="P:proteolysis"/>
    <property type="evidence" value="ECO:0007669"/>
    <property type="project" value="InterPro"/>
</dbReference>
<proteinExistence type="predicted"/>
<evidence type="ECO:0000313" key="6">
    <source>
        <dbReference type="Proteomes" id="UP001054252"/>
    </source>
</evidence>
<organism evidence="5 6">
    <name type="scientific">Rubroshorea leprosula</name>
    <dbReference type="NCBI Taxonomy" id="152421"/>
    <lineage>
        <taxon>Eukaryota</taxon>
        <taxon>Viridiplantae</taxon>
        <taxon>Streptophyta</taxon>
        <taxon>Embryophyta</taxon>
        <taxon>Tracheophyta</taxon>
        <taxon>Spermatophyta</taxon>
        <taxon>Magnoliopsida</taxon>
        <taxon>eudicotyledons</taxon>
        <taxon>Gunneridae</taxon>
        <taxon>Pentapetalae</taxon>
        <taxon>rosids</taxon>
        <taxon>malvids</taxon>
        <taxon>Malvales</taxon>
        <taxon>Dipterocarpaceae</taxon>
        <taxon>Rubroshorea</taxon>
    </lineage>
</organism>
<dbReference type="GO" id="GO:0005783">
    <property type="term" value="C:endoplasmic reticulum"/>
    <property type="evidence" value="ECO:0007669"/>
    <property type="project" value="UniProtKB-SubCell"/>
</dbReference>
<sequence length="91" mass="9833">MMFLSHSISLGYRNHKNIVMRVSSTDSQESDPSVLVNAHFDGPIGSPGAGDCATCVASILEIVRLTTDLGWVPPRPIIFLFNGAEEVFSLV</sequence>
<accession>A0AAV5K2X3</accession>
<dbReference type="InterPro" id="IPR045175">
    <property type="entry name" value="M28_fam"/>
</dbReference>
<reference evidence="5 6" key="1">
    <citation type="journal article" date="2021" name="Commun. Biol.">
        <title>The genome of Shorea leprosula (Dipterocarpaceae) highlights the ecological relevance of drought in aseasonal tropical rainforests.</title>
        <authorList>
            <person name="Ng K.K.S."/>
            <person name="Kobayashi M.J."/>
            <person name="Fawcett J.A."/>
            <person name="Hatakeyama M."/>
            <person name="Paape T."/>
            <person name="Ng C.H."/>
            <person name="Ang C.C."/>
            <person name="Tnah L.H."/>
            <person name="Lee C.T."/>
            <person name="Nishiyama T."/>
            <person name="Sese J."/>
            <person name="O'Brien M.J."/>
            <person name="Copetti D."/>
            <person name="Mohd Noor M.I."/>
            <person name="Ong R.C."/>
            <person name="Putra M."/>
            <person name="Sireger I.Z."/>
            <person name="Indrioko S."/>
            <person name="Kosugi Y."/>
            <person name="Izuno A."/>
            <person name="Isagi Y."/>
            <person name="Lee S.L."/>
            <person name="Shimizu K.K."/>
        </authorList>
    </citation>
    <scope>NUCLEOTIDE SEQUENCE [LARGE SCALE GENOMIC DNA]</scope>
    <source>
        <strain evidence="5">214</strain>
    </source>
</reference>
<protein>
    <recommendedName>
        <fullName evidence="4">Peptidase M28 domain-containing protein</fullName>
    </recommendedName>
</protein>
<dbReference type="Proteomes" id="UP001054252">
    <property type="component" value="Unassembled WGS sequence"/>
</dbReference>
<dbReference type="SUPFAM" id="SSF53187">
    <property type="entry name" value="Zn-dependent exopeptidases"/>
    <property type="match status" value="1"/>
</dbReference>
<gene>
    <name evidence="5" type="ORF">SLEP1_g31289</name>
</gene>
<dbReference type="EMBL" id="BPVZ01000057">
    <property type="protein sequence ID" value="GKV21294.1"/>
    <property type="molecule type" value="Genomic_DNA"/>
</dbReference>
<dbReference type="GO" id="GO:0008235">
    <property type="term" value="F:metalloexopeptidase activity"/>
    <property type="evidence" value="ECO:0007669"/>
    <property type="project" value="InterPro"/>
</dbReference>
<dbReference type="Pfam" id="PF04389">
    <property type="entry name" value="Peptidase_M28"/>
    <property type="match status" value="1"/>
</dbReference>